<comment type="caution">
    <text evidence="1">The sequence shown here is derived from an EMBL/GenBank/DDBJ whole genome shotgun (WGS) entry which is preliminary data.</text>
</comment>
<dbReference type="Proteomes" id="UP000004319">
    <property type="component" value="Unassembled WGS sequence"/>
</dbReference>
<evidence type="ECO:0000313" key="2">
    <source>
        <dbReference type="Proteomes" id="UP000004319"/>
    </source>
</evidence>
<organism evidence="1 2">
    <name type="scientific">Acetobacter tropicalis NBRC 101654</name>
    <dbReference type="NCBI Taxonomy" id="749388"/>
    <lineage>
        <taxon>Bacteria</taxon>
        <taxon>Pseudomonadati</taxon>
        <taxon>Pseudomonadota</taxon>
        <taxon>Alphaproteobacteria</taxon>
        <taxon>Acetobacterales</taxon>
        <taxon>Acetobacteraceae</taxon>
        <taxon>Acetobacter</taxon>
    </lineage>
</organism>
<dbReference type="AlphaFoldDB" id="F7VF94"/>
<proteinExistence type="predicted"/>
<accession>F7VF94</accession>
<protein>
    <submittedName>
        <fullName evidence="1">Uncharacterized protein</fullName>
    </submittedName>
</protein>
<sequence length="50" mass="5441">MNPHGLRHQNLNLACLPIPPHPHGQNPVVSCEHLAQSVAHGKMPDAYLLS</sequence>
<gene>
    <name evidence="1" type="ORF">ATPR_2044</name>
</gene>
<evidence type="ECO:0000313" key="1">
    <source>
        <dbReference type="EMBL" id="GAA09039.1"/>
    </source>
</evidence>
<dbReference type="EMBL" id="BABS01000063">
    <property type="protein sequence ID" value="GAA09039.1"/>
    <property type="molecule type" value="Genomic_DNA"/>
</dbReference>
<name>F7VF94_9PROT</name>
<reference evidence="1 2" key="1">
    <citation type="journal article" date="2011" name="Biochem. Biophys. Res. Commun.">
        <title>Increased number of Arginine-based salt bridges contributes to the thermotolerance of thermotolerant acetic acid bacteria, Acetobacter tropicalis SKU1100.</title>
        <authorList>
            <person name="Matsutani M."/>
            <person name="Hirakawa H."/>
            <person name="Nishikura M."/>
            <person name="Soemphol W."/>
            <person name="Ali I.A.I."/>
            <person name="Yakushi T."/>
            <person name="Matsushita K."/>
        </authorList>
    </citation>
    <scope>NUCLEOTIDE SEQUENCE [LARGE SCALE GENOMIC DNA]</scope>
    <source>
        <strain evidence="1 2">NBRC 101654</strain>
    </source>
</reference>